<dbReference type="EMBL" id="JWZT01001233">
    <property type="protein sequence ID" value="KII72417.1"/>
    <property type="molecule type" value="Genomic_DNA"/>
</dbReference>
<dbReference type="Proteomes" id="UP000031668">
    <property type="component" value="Unassembled WGS sequence"/>
</dbReference>
<dbReference type="AlphaFoldDB" id="A0A0C2NEH0"/>
<evidence type="ECO:0000313" key="8">
    <source>
        <dbReference type="Proteomes" id="UP000031668"/>
    </source>
</evidence>
<dbReference type="InterPro" id="IPR000903">
    <property type="entry name" value="NMT"/>
</dbReference>
<keyword evidence="4" id="KW-0012">Acyltransferase</keyword>
<dbReference type="InterPro" id="IPR016181">
    <property type="entry name" value="Acyl_CoA_acyltransferase"/>
</dbReference>
<organism evidence="7 8">
    <name type="scientific">Thelohanellus kitauei</name>
    <name type="common">Myxosporean</name>
    <dbReference type="NCBI Taxonomy" id="669202"/>
    <lineage>
        <taxon>Eukaryota</taxon>
        <taxon>Metazoa</taxon>
        <taxon>Cnidaria</taxon>
        <taxon>Myxozoa</taxon>
        <taxon>Myxosporea</taxon>
        <taxon>Bivalvulida</taxon>
        <taxon>Platysporina</taxon>
        <taxon>Myxobolidae</taxon>
        <taxon>Thelohanellus</taxon>
    </lineage>
</organism>
<dbReference type="GO" id="GO:0004379">
    <property type="term" value="F:glycylpeptide N-tetradecanoyltransferase activity"/>
    <property type="evidence" value="ECO:0007669"/>
    <property type="project" value="UniProtKB-EC"/>
</dbReference>
<evidence type="ECO:0000256" key="1">
    <source>
        <dbReference type="ARBA" id="ARBA00009469"/>
    </source>
</evidence>
<keyword evidence="3 7" id="KW-0808">Transferase</keyword>
<evidence type="ECO:0000256" key="2">
    <source>
        <dbReference type="ARBA" id="ARBA00012923"/>
    </source>
</evidence>
<reference evidence="7 8" key="1">
    <citation type="journal article" date="2014" name="Genome Biol. Evol.">
        <title>The genome of the myxosporean Thelohanellus kitauei shows adaptations to nutrient acquisition within its fish host.</title>
        <authorList>
            <person name="Yang Y."/>
            <person name="Xiong J."/>
            <person name="Zhou Z."/>
            <person name="Huo F."/>
            <person name="Miao W."/>
            <person name="Ran C."/>
            <person name="Liu Y."/>
            <person name="Zhang J."/>
            <person name="Feng J."/>
            <person name="Wang M."/>
            <person name="Wang M."/>
            <person name="Wang L."/>
            <person name="Yao B."/>
        </authorList>
    </citation>
    <scope>NUCLEOTIDE SEQUENCE [LARGE SCALE GENOMIC DNA]</scope>
    <source>
        <strain evidence="7">Wuqing</strain>
    </source>
</reference>
<dbReference type="Pfam" id="PF01233">
    <property type="entry name" value="NMT"/>
    <property type="match status" value="1"/>
</dbReference>
<evidence type="ECO:0000313" key="7">
    <source>
        <dbReference type="EMBL" id="KII72417.1"/>
    </source>
</evidence>
<gene>
    <name evidence="7" type="ORF">RF11_03658</name>
</gene>
<dbReference type="SUPFAM" id="SSF55729">
    <property type="entry name" value="Acyl-CoA N-acyltransferases (Nat)"/>
    <property type="match status" value="1"/>
</dbReference>
<evidence type="ECO:0000256" key="5">
    <source>
        <dbReference type="ARBA" id="ARBA00031242"/>
    </source>
</evidence>
<name>A0A0C2NEH0_THEKT</name>
<dbReference type="EC" id="2.3.1.97" evidence="2"/>
<evidence type="ECO:0000256" key="4">
    <source>
        <dbReference type="ARBA" id="ARBA00023315"/>
    </source>
</evidence>
<dbReference type="OMA" id="INSEQIC"/>
<sequence>MPDKLENHRFWSQQPVSEPADKVKVEVNGPVNPDWDLTQTPKTPTTLPPGFDWCVIDVKDPKAMLELYEFLNDNYVEDSSSGFKLHYPANVLYWALVQPGYIPETIIGVRQGNGPLLATIAATPDTFNIRGKTVNLVIVDFLCVHQSMRSKRMSPVLIKEVTRIVNLRGIPYAFHTGSIDLPTCLSAPM</sequence>
<proteinExistence type="inferred from homology"/>
<comment type="caution">
    <text evidence="7">The sequence shown here is derived from an EMBL/GenBank/DDBJ whole genome shotgun (WGS) entry which is preliminary data.</text>
</comment>
<accession>A0A0C2NEH0</accession>
<dbReference type="Gene3D" id="3.40.630.170">
    <property type="match status" value="1"/>
</dbReference>
<evidence type="ECO:0000259" key="6">
    <source>
        <dbReference type="Pfam" id="PF01233"/>
    </source>
</evidence>
<dbReference type="OrthoDB" id="60315at2759"/>
<protein>
    <recommendedName>
        <fullName evidence="2">glycylpeptide N-tetradecanoyltransferase</fullName>
        <ecNumber evidence="2">2.3.1.97</ecNumber>
    </recommendedName>
    <alternativeName>
        <fullName evidence="5">Myristoyl-CoA:protein N-myristoyltransferase</fullName>
    </alternativeName>
</protein>
<comment type="similarity">
    <text evidence="1">Belongs to the NMT family.</text>
</comment>
<dbReference type="PANTHER" id="PTHR11377">
    <property type="entry name" value="N-MYRISTOYL TRANSFERASE"/>
    <property type="match status" value="1"/>
</dbReference>
<dbReference type="PANTHER" id="PTHR11377:SF5">
    <property type="entry name" value="GLYCYLPEPTIDE N-TETRADECANOYLTRANSFERASE"/>
    <property type="match status" value="1"/>
</dbReference>
<keyword evidence="8" id="KW-1185">Reference proteome</keyword>
<dbReference type="GO" id="GO:0005737">
    <property type="term" value="C:cytoplasm"/>
    <property type="evidence" value="ECO:0007669"/>
    <property type="project" value="TreeGrafter"/>
</dbReference>
<evidence type="ECO:0000256" key="3">
    <source>
        <dbReference type="ARBA" id="ARBA00022679"/>
    </source>
</evidence>
<dbReference type="InterPro" id="IPR022676">
    <property type="entry name" value="NMT_N"/>
</dbReference>
<feature type="domain" description="Glycylpeptide N-tetradecanoyltransferase N-terminal" evidence="6">
    <location>
        <begin position="31"/>
        <end position="186"/>
    </location>
</feature>